<gene>
    <name evidence="1" type="ORF">AW06_002263</name>
</gene>
<comment type="caution">
    <text evidence="1">The sequence shown here is derived from an EMBL/GenBank/DDBJ whole genome shotgun (WGS) entry which is preliminary data.</text>
</comment>
<sequence>MGRSVLFDEVVRKMRRDARAAVKPGASRLVRTRDVLPIIR</sequence>
<accession>A0A080M6P1</accession>
<dbReference type="STRING" id="1453999.AW06_002263"/>
<name>A0A080M6P1_9PROT</name>
<protein>
    <submittedName>
        <fullName evidence="1">Uncharacterized protein</fullName>
    </submittedName>
</protein>
<evidence type="ECO:0000313" key="2">
    <source>
        <dbReference type="Proteomes" id="UP000021315"/>
    </source>
</evidence>
<evidence type="ECO:0000313" key="1">
    <source>
        <dbReference type="EMBL" id="KFB76626.1"/>
    </source>
</evidence>
<organism evidence="1 2">
    <name type="scientific">Candidatus Accumulibacter cognatus</name>
    <dbReference type="NCBI Taxonomy" id="2954383"/>
    <lineage>
        <taxon>Bacteria</taxon>
        <taxon>Pseudomonadati</taxon>
        <taxon>Pseudomonadota</taxon>
        <taxon>Betaproteobacteria</taxon>
        <taxon>Candidatus Accumulibacter</taxon>
    </lineage>
</organism>
<keyword evidence="2" id="KW-1185">Reference proteome</keyword>
<proteinExistence type="predicted"/>
<dbReference type="Proteomes" id="UP000021315">
    <property type="component" value="Unassembled WGS sequence"/>
</dbReference>
<reference evidence="1" key="1">
    <citation type="submission" date="2014-02" db="EMBL/GenBank/DDBJ databases">
        <title>Expanding our view of genomic diversity in Candidatus Accumulibacter clades.</title>
        <authorList>
            <person name="Skennerton C.T."/>
            <person name="Barr J.J."/>
            <person name="Slater F.R."/>
            <person name="Bond P.L."/>
            <person name="Tyson G.W."/>
        </authorList>
    </citation>
    <scope>NUCLEOTIDE SEQUENCE [LARGE SCALE GENOMIC DNA]</scope>
</reference>
<dbReference type="EMBL" id="JDST02000049">
    <property type="protein sequence ID" value="KFB76626.1"/>
    <property type="molecule type" value="Genomic_DNA"/>
</dbReference>
<dbReference type="AlphaFoldDB" id="A0A080M6P1"/>